<dbReference type="EMBL" id="VCIZ01000035">
    <property type="protein sequence ID" value="TSP09179.1"/>
    <property type="molecule type" value="Genomic_DNA"/>
</dbReference>
<evidence type="ECO:0000313" key="1">
    <source>
        <dbReference type="EMBL" id="TSP09179.1"/>
    </source>
</evidence>
<sequence>MTIDIEVLDAIAQPTNSLVVASAPDAKAVRQPNAFLAQVRPFPTERKPRYDALYSNGRVGMSSVLEDVREGQDDSEFFHPSEEHMLTARIVVGAVRDAYTRKDPSTPEFAGRLALQARYLQSPGIDPFPKADVAGNCTVIAGPPGIGKGAFRRRIRAYLGEQPVPHKNPSPATHFVWQMKYLEMPFPSNMKVESLISQLLMHMDARVRGVAFKDSQRQAAKSNLARLRLFTHAGMVGLGLLYMYDLDGSKLNRRPAAECIDFLCEFAEYTGVPVVCSSTYSIFGVLDGSSGGALTLANGGVRRFDYMRLDSDWRNLVNGFLMQYKLTVGSTNIAFAADKAIPERLMPAERAFVESVSWFEGCLMVETLGLPELLFTFLGFLWQVLSKKKDANRTVIEKGDFDVAAAQYRKGSGLLRANLFILLTKERCSQVEVNRFPDWITPEQRGEKW</sequence>
<accession>A0ABY3EE48</accession>
<comment type="caution">
    <text evidence="1">The sequence shown here is derived from an EMBL/GenBank/DDBJ whole genome shotgun (WGS) entry which is preliminary data.</text>
</comment>
<dbReference type="RefSeq" id="WP_144203620.1">
    <property type="nucleotide sequence ID" value="NZ_VCIZ01000035.1"/>
</dbReference>
<protein>
    <recommendedName>
        <fullName evidence="3">ATP-binding protein</fullName>
    </recommendedName>
</protein>
<evidence type="ECO:0008006" key="3">
    <source>
        <dbReference type="Google" id="ProtNLM"/>
    </source>
</evidence>
<proteinExistence type="predicted"/>
<keyword evidence="2" id="KW-1185">Reference proteome</keyword>
<organism evidence="1 2">
    <name type="scientific">Cupriavidus campinensis</name>
    <dbReference type="NCBI Taxonomy" id="151783"/>
    <lineage>
        <taxon>Bacteria</taxon>
        <taxon>Pseudomonadati</taxon>
        <taxon>Pseudomonadota</taxon>
        <taxon>Betaproteobacteria</taxon>
        <taxon>Burkholderiales</taxon>
        <taxon>Burkholderiaceae</taxon>
        <taxon>Cupriavidus</taxon>
    </lineage>
</organism>
<evidence type="ECO:0000313" key="2">
    <source>
        <dbReference type="Proteomes" id="UP000318943"/>
    </source>
</evidence>
<dbReference type="Proteomes" id="UP000318943">
    <property type="component" value="Unassembled WGS sequence"/>
</dbReference>
<gene>
    <name evidence="1" type="ORF">FGG12_28975</name>
</gene>
<reference evidence="1 2" key="1">
    <citation type="submission" date="2019-05" db="EMBL/GenBank/DDBJ databases">
        <title>Whole genome sequence analysis of Cupriavidus campinensis S14E4C strain.</title>
        <authorList>
            <person name="Abbaszade G."/>
            <person name="Szabo A."/>
            <person name="Toumi M."/>
            <person name="Toth E."/>
        </authorList>
    </citation>
    <scope>NUCLEOTIDE SEQUENCE [LARGE SCALE GENOMIC DNA]</scope>
    <source>
        <strain evidence="1 2">S14E4C</strain>
    </source>
</reference>
<name>A0ABY3EE48_9BURK</name>